<feature type="compositionally biased region" description="Polar residues" evidence="1">
    <location>
        <begin position="1"/>
        <end position="13"/>
    </location>
</feature>
<protein>
    <submittedName>
        <fullName evidence="2">Uncharacterized protein</fullName>
    </submittedName>
</protein>
<sequence>MEAVSTCGNTLNHPRSAPPAP</sequence>
<reference evidence="2" key="1">
    <citation type="submission" date="2014-09" db="EMBL/GenBank/DDBJ databases">
        <authorList>
            <person name="Magalhaes I.L.F."/>
            <person name="Oliveira U."/>
            <person name="Santos F.R."/>
            <person name="Vidigal T.H.D.A."/>
            <person name="Brescovit A.D."/>
            <person name="Santos A.J."/>
        </authorList>
    </citation>
    <scope>NUCLEOTIDE SEQUENCE</scope>
    <source>
        <tissue evidence="2">Shoot tissue taken approximately 20 cm above the soil surface</tissue>
    </source>
</reference>
<accession>A0A0A9BFR0</accession>
<name>A0A0A9BFR0_ARUDO</name>
<dbReference type="EMBL" id="GBRH01235734">
    <property type="protein sequence ID" value="JAD62161.1"/>
    <property type="molecule type" value="Transcribed_RNA"/>
</dbReference>
<dbReference type="AlphaFoldDB" id="A0A0A9BFR0"/>
<evidence type="ECO:0000256" key="1">
    <source>
        <dbReference type="SAM" id="MobiDB-lite"/>
    </source>
</evidence>
<proteinExistence type="predicted"/>
<evidence type="ECO:0000313" key="2">
    <source>
        <dbReference type="EMBL" id="JAD62161.1"/>
    </source>
</evidence>
<feature type="region of interest" description="Disordered" evidence="1">
    <location>
        <begin position="1"/>
        <end position="21"/>
    </location>
</feature>
<reference evidence="2" key="2">
    <citation type="journal article" date="2015" name="Data Brief">
        <title>Shoot transcriptome of the giant reed, Arundo donax.</title>
        <authorList>
            <person name="Barrero R.A."/>
            <person name="Guerrero F.D."/>
            <person name="Moolhuijzen P."/>
            <person name="Goolsby J.A."/>
            <person name="Tidwell J."/>
            <person name="Bellgard S.E."/>
            <person name="Bellgard M.I."/>
        </authorList>
    </citation>
    <scope>NUCLEOTIDE SEQUENCE</scope>
    <source>
        <tissue evidence="2">Shoot tissue taken approximately 20 cm above the soil surface</tissue>
    </source>
</reference>
<organism evidence="2">
    <name type="scientific">Arundo donax</name>
    <name type="common">Giant reed</name>
    <name type="synonym">Donax arundinaceus</name>
    <dbReference type="NCBI Taxonomy" id="35708"/>
    <lineage>
        <taxon>Eukaryota</taxon>
        <taxon>Viridiplantae</taxon>
        <taxon>Streptophyta</taxon>
        <taxon>Embryophyta</taxon>
        <taxon>Tracheophyta</taxon>
        <taxon>Spermatophyta</taxon>
        <taxon>Magnoliopsida</taxon>
        <taxon>Liliopsida</taxon>
        <taxon>Poales</taxon>
        <taxon>Poaceae</taxon>
        <taxon>PACMAD clade</taxon>
        <taxon>Arundinoideae</taxon>
        <taxon>Arundineae</taxon>
        <taxon>Arundo</taxon>
    </lineage>
</organism>